<feature type="compositionally biased region" description="Polar residues" evidence="1">
    <location>
        <begin position="808"/>
        <end position="822"/>
    </location>
</feature>
<feature type="compositionally biased region" description="Polar residues" evidence="1">
    <location>
        <begin position="216"/>
        <end position="225"/>
    </location>
</feature>
<comment type="caution">
    <text evidence="2">The sequence shown here is derived from an EMBL/GenBank/DDBJ whole genome shotgun (WGS) entry which is preliminary data.</text>
</comment>
<reference evidence="2 3" key="1">
    <citation type="submission" date="2019-08" db="EMBL/GenBank/DDBJ databases">
        <title>A chromosome-level genome assembly, high-density linkage maps, and genome scans reveal the genomic architecture of hybrid incompatibilities underlying speciation via character displacement in darters (Percidae: Etheostominae).</title>
        <authorList>
            <person name="Moran R.L."/>
            <person name="Catchen J.M."/>
            <person name="Fuller R.C."/>
        </authorList>
    </citation>
    <scope>NUCLEOTIDE SEQUENCE [LARGE SCALE GENOMIC DNA]</scope>
    <source>
        <strain evidence="2">EspeVRDwgs_2016</strain>
        <tissue evidence="2">Muscle</tissue>
    </source>
</reference>
<organism evidence="2 3">
    <name type="scientific">Etheostoma spectabile</name>
    <name type="common">orangethroat darter</name>
    <dbReference type="NCBI Taxonomy" id="54343"/>
    <lineage>
        <taxon>Eukaryota</taxon>
        <taxon>Metazoa</taxon>
        <taxon>Chordata</taxon>
        <taxon>Craniata</taxon>
        <taxon>Vertebrata</taxon>
        <taxon>Euteleostomi</taxon>
        <taxon>Actinopterygii</taxon>
        <taxon>Neopterygii</taxon>
        <taxon>Teleostei</taxon>
        <taxon>Neoteleostei</taxon>
        <taxon>Acanthomorphata</taxon>
        <taxon>Eupercaria</taxon>
        <taxon>Perciformes</taxon>
        <taxon>Percoidei</taxon>
        <taxon>Percidae</taxon>
        <taxon>Etheostomatinae</taxon>
        <taxon>Etheostoma</taxon>
    </lineage>
</organism>
<feature type="region of interest" description="Disordered" evidence="1">
    <location>
        <begin position="410"/>
        <end position="456"/>
    </location>
</feature>
<feature type="compositionally biased region" description="Polar residues" evidence="1">
    <location>
        <begin position="473"/>
        <end position="485"/>
    </location>
</feature>
<evidence type="ECO:0000313" key="2">
    <source>
        <dbReference type="EMBL" id="KAA8591974.1"/>
    </source>
</evidence>
<feature type="compositionally biased region" description="Basic residues" evidence="1">
    <location>
        <begin position="69"/>
        <end position="102"/>
    </location>
</feature>
<proteinExistence type="predicted"/>
<feature type="region of interest" description="Disordered" evidence="1">
    <location>
        <begin position="69"/>
        <end position="134"/>
    </location>
</feature>
<feature type="region of interest" description="Disordered" evidence="1">
    <location>
        <begin position="205"/>
        <end position="248"/>
    </location>
</feature>
<accession>A0A5J5DF74</accession>
<dbReference type="AlphaFoldDB" id="A0A5J5DF74"/>
<feature type="compositionally biased region" description="Polar residues" evidence="1">
    <location>
        <begin position="859"/>
        <end position="882"/>
    </location>
</feature>
<evidence type="ECO:0000313" key="3">
    <source>
        <dbReference type="Proteomes" id="UP000327493"/>
    </source>
</evidence>
<feature type="compositionally biased region" description="Polar residues" evidence="1">
    <location>
        <begin position="237"/>
        <end position="248"/>
    </location>
</feature>
<feature type="compositionally biased region" description="Polar residues" evidence="1">
    <location>
        <begin position="539"/>
        <end position="580"/>
    </location>
</feature>
<protein>
    <recommendedName>
        <fullName evidence="4">Protein Jumonji</fullName>
    </recommendedName>
</protein>
<evidence type="ECO:0008006" key="4">
    <source>
        <dbReference type="Google" id="ProtNLM"/>
    </source>
</evidence>
<feature type="compositionally biased region" description="Basic and acidic residues" evidence="1">
    <location>
        <begin position="424"/>
        <end position="450"/>
    </location>
</feature>
<name>A0A5J5DF74_9PERO</name>
<dbReference type="EMBL" id="VOFY01000006">
    <property type="protein sequence ID" value="KAA8591974.1"/>
    <property type="molecule type" value="Genomic_DNA"/>
</dbReference>
<sequence>MSTDRPKRNIIKKKYDISDGMPWCEERLVRKVLFLSLREFKDTHRASHIHTRAHKRTVKKTLLHAPHKTQKNMRTRQCVRTRQRVHTPQHRVTHRAPNKQKNAHSAQSTHITKHLRPHEHTDKGQKMNLSQDSHTVKNKCNHTLQNMPTQSTCAGKITHTLQQTQLQESTRTLQKSSGSTRTLRSHKTQNTQLLLDTKYTETAKHTHTPQHKHSVKTTCTPENTPLSPPVPARTLRSHTPTSLSSQYRPHFSSSELHASCMKLKSYLSSQALGLTASAAVSPCCLLVPAGAGPYRPGLSSAALLASIATRTTPAARGPGVLISAARSNHSLAVVTCLTRCRPKTEDFLSFLCLRGSAALPSNMAFAASGRAKGPVGARHLTSCLSTNHRTAAEGKNMSIFRRTAVQRESLRGRPGGSFCPLTAREQRRRERERREEEQRRMREEGAERHLLRPRQLSLQVSRTNQVAVVTGLSNQRTSCVRSVSTLKPVPGAGSRRSPKPCTRPSNTCKPRPQESNNQHLSRHSKHQLPRNQHLPLHNPTVSKYYSNPKTSSSVQNSGRHSSRTPAQIALTNGTVMSSLRESPGVLRLSRRKRGLPPDTSPTPPKRVLSDNNSLKKCRTVQYNDGDVPSESGRHVGEIQQGEASCNEEVRVKDVSHIGDIPGSHDEELRLEGSCDHVGEIRLEMDSCISEDLQDKASVAVEPSQEGVKLTNIITDYDLSPVTKVICRHVRDKRLLRSQPASSTVPTLITRTTESRTAARAAAAARTTATKAAINSVTSKHLHTDPPASYSAKHTAKGTNKTTSKDITKCTSPASRYSFQNSKGAAKDTSEGTTEDSTKDCTPVSSYSSTSRGSTKSLTQTKCITSAIKTRTSPRTLQKRQQT</sequence>
<feature type="region of interest" description="Disordered" evidence="1">
    <location>
        <begin position="473"/>
        <end position="610"/>
    </location>
</feature>
<feature type="compositionally biased region" description="Polar residues" evidence="1">
    <location>
        <begin position="503"/>
        <end position="519"/>
    </location>
</feature>
<gene>
    <name evidence="2" type="ORF">FQN60_017348</name>
</gene>
<evidence type="ECO:0000256" key="1">
    <source>
        <dbReference type="SAM" id="MobiDB-lite"/>
    </source>
</evidence>
<feature type="compositionally biased region" description="Basic residues" evidence="1">
    <location>
        <begin position="205"/>
        <end position="215"/>
    </location>
</feature>
<dbReference type="Proteomes" id="UP000327493">
    <property type="component" value="Chromosome 6"/>
</dbReference>
<feature type="region of interest" description="Disordered" evidence="1">
    <location>
        <begin position="774"/>
        <end position="882"/>
    </location>
</feature>
<keyword evidence="3" id="KW-1185">Reference proteome</keyword>
<feature type="compositionally biased region" description="Low complexity" evidence="1">
    <location>
        <begin position="841"/>
        <end position="858"/>
    </location>
</feature>